<dbReference type="OrthoDB" id="2285782at2759"/>
<keyword evidence="3" id="KW-1185">Reference proteome</keyword>
<dbReference type="STRING" id="35722.A0A0B7N5R3"/>
<gene>
    <name evidence="2" type="primary">PARPA_06723.1 scaffold 23505</name>
</gene>
<evidence type="ECO:0000313" key="2">
    <source>
        <dbReference type="EMBL" id="CEP12742.1"/>
    </source>
</evidence>
<dbReference type="Proteomes" id="UP000054107">
    <property type="component" value="Unassembled WGS sequence"/>
</dbReference>
<name>A0A0B7N5R3_9FUNG</name>
<organism evidence="2 3">
    <name type="scientific">Parasitella parasitica</name>
    <dbReference type="NCBI Taxonomy" id="35722"/>
    <lineage>
        <taxon>Eukaryota</taxon>
        <taxon>Fungi</taxon>
        <taxon>Fungi incertae sedis</taxon>
        <taxon>Mucoromycota</taxon>
        <taxon>Mucoromycotina</taxon>
        <taxon>Mucoromycetes</taxon>
        <taxon>Mucorales</taxon>
        <taxon>Mucorineae</taxon>
        <taxon>Mucoraceae</taxon>
        <taxon>Parasitella</taxon>
    </lineage>
</organism>
<feature type="region of interest" description="Disordered" evidence="1">
    <location>
        <begin position="23"/>
        <end position="78"/>
    </location>
</feature>
<evidence type="ECO:0000256" key="1">
    <source>
        <dbReference type="SAM" id="MobiDB-lite"/>
    </source>
</evidence>
<feature type="compositionally biased region" description="Low complexity" evidence="1">
    <location>
        <begin position="63"/>
        <end position="78"/>
    </location>
</feature>
<reference evidence="2 3" key="1">
    <citation type="submission" date="2014-09" db="EMBL/GenBank/DDBJ databases">
        <authorList>
            <person name="Ellenberger Sabrina"/>
        </authorList>
    </citation>
    <scope>NUCLEOTIDE SEQUENCE [LARGE SCALE GENOMIC DNA]</scope>
    <source>
        <strain evidence="2 3">CBS 412.66</strain>
    </source>
</reference>
<sequence length="450" mass="50962">MRKHQTAPLNDINKLLNLSFHKHYSERQSDSDAEEQAESENHENTTETHNNTQKNQEDNGSNVASASASTPDPDSVSAPNELAGFIKVSDTFNNNGLCELRATEGKNQYCFATPSSESESSHKPKLRKTHLDTLKKVFHFGTSFSSTNPLTKSEYQACENEQKSNKSLRSLNLVDCLVSLLGDEPFDTYNQMLWSFKPGHSLTPQSEAFLEIIKYSLCSFHLVCRTVPEFKQNHERTHFVENFIPSLLALTKIIGFIEFKWCETPFLASSGLNLKYYDYDLRAAPSNKLIDALGIMKTQNNMELIIVEASSGAIKEDITHSIEDSLKILECSASALKKEVAHYKNASLKTFKMLKVYSLQIIRTQVTLSEMSLYDKNHWKFIEKRSAKLPTNWNDRLCFVQYLELLATLFDGILTTQQVQKQLVKENLGLVEFSGPSVESISQEAIFLLE</sequence>
<dbReference type="EMBL" id="LN728267">
    <property type="protein sequence ID" value="CEP12742.1"/>
    <property type="molecule type" value="Genomic_DNA"/>
</dbReference>
<protein>
    <submittedName>
        <fullName evidence="2">Uncharacterized protein</fullName>
    </submittedName>
</protein>
<proteinExistence type="predicted"/>
<accession>A0A0B7N5R3</accession>
<dbReference type="AlphaFoldDB" id="A0A0B7N5R3"/>
<evidence type="ECO:0000313" key="3">
    <source>
        <dbReference type="Proteomes" id="UP000054107"/>
    </source>
</evidence>